<keyword evidence="5" id="KW-1185">Reference proteome</keyword>
<dbReference type="InterPro" id="IPR036378">
    <property type="entry name" value="FAS1_dom_sf"/>
</dbReference>
<dbReference type="Proteomes" id="UP001221413">
    <property type="component" value="Unassembled WGS sequence"/>
</dbReference>
<keyword evidence="2" id="KW-0812">Transmembrane</keyword>
<feature type="domain" description="FAS1" evidence="3">
    <location>
        <begin position="339"/>
        <end position="478"/>
    </location>
</feature>
<dbReference type="Pfam" id="PF02469">
    <property type="entry name" value="Fasciclin"/>
    <property type="match status" value="2"/>
</dbReference>
<dbReference type="SMART" id="SM00554">
    <property type="entry name" value="FAS1"/>
    <property type="match status" value="2"/>
</dbReference>
<feature type="region of interest" description="Disordered" evidence="1">
    <location>
        <begin position="195"/>
        <end position="336"/>
    </location>
</feature>
<evidence type="ECO:0000256" key="2">
    <source>
        <dbReference type="SAM" id="Phobius"/>
    </source>
</evidence>
<feature type="compositionally biased region" description="Pro residues" evidence="1">
    <location>
        <begin position="231"/>
        <end position="252"/>
    </location>
</feature>
<proteinExistence type="predicted"/>
<name>A0AAD6IQF5_DREDA</name>
<feature type="transmembrane region" description="Helical" evidence="2">
    <location>
        <begin position="30"/>
        <end position="50"/>
    </location>
</feature>
<feature type="domain" description="FAS1" evidence="3">
    <location>
        <begin position="471"/>
        <end position="640"/>
    </location>
</feature>
<feature type="compositionally biased region" description="Low complexity" evidence="1">
    <location>
        <begin position="218"/>
        <end position="230"/>
    </location>
</feature>
<feature type="region of interest" description="Disordered" evidence="1">
    <location>
        <begin position="69"/>
        <end position="97"/>
    </location>
</feature>
<accession>A0AAD6IQF5</accession>
<evidence type="ECO:0000313" key="4">
    <source>
        <dbReference type="EMBL" id="KAJ6255919.1"/>
    </source>
</evidence>
<evidence type="ECO:0000313" key="5">
    <source>
        <dbReference type="Proteomes" id="UP001221413"/>
    </source>
</evidence>
<feature type="compositionally biased region" description="Basic and acidic residues" evidence="1">
    <location>
        <begin position="72"/>
        <end position="85"/>
    </location>
</feature>
<gene>
    <name evidence="4" type="ORF">Dda_9378</name>
</gene>
<sequence length="708" mass="78106">MSGGNKTSSPVPVGKSGIAVGQRIRAFEKAYVSLLLPVASAVLTAALLVIPDGQTTNQIILDGSHRQAPIASDDKAKPVDAEKPLVGDGDAGSQAPDSNQCRTGWAEHYDGLHPEYVLRWDLHQEDHFEDGQININTFEGFHPGAWHAQRYHRRLPPRYFHHKYHHPGGYQGYHESPPLPPVGHRDEVIWSVHRHPAGPGGDEGPEWPPKPPGDMLWPTSRPRMPTGRPTGVPPGVPTAVPPGVPTAVPPGVPTALPTGVPGDDPHWPPKPPSWPPKPPGDPGDRPHWPPKPPGHPGDPPPHHPPSPPHHPPPPPHHPPPHHGPPYHPPPHHFKPHRHNETIWQLISKANITSSFAKAVSHFDDLVAILNSTTANHTVFVPTNCAFERLKKFLGDKKIPREAKKKAITYHILNEPYPMFRLLFAHTAPSSLISDDLGGAQRLRFGLGHHGFAVNFYSHIRAANIFASNGIIHGVDSILIPPPSIPRILRLFPAQFSTWYLAVYLSNITHEVPLGHTGATLFAPPNSAWERLPPRVSSFLFSPWGRKYLKALVKYHIVLNETLYSDAYYHSTSSSGEEEAKTFPRRHFHVDLPTLLDGKHLSIDIGHLGPIINIVINGQSTVKVQDGLAKDGVIQVVSNLLIPPRKPPPGVDEAEHWDTSDMEIKAGLREMTLEEFKDRFEGLLEADDEEVDGEYKEEAGGNIISLWDY</sequence>
<dbReference type="SUPFAM" id="SSF82153">
    <property type="entry name" value="FAS1 domain"/>
    <property type="match status" value="2"/>
</dbReference>
<keyword evidence="2" id="KW-1133">Transmembrane helix</keyword>
<evidence type="ECO:0000259" key="3">
    <source>
        <dbReference type="PROSITE" id="PS50213"/>
    </source>
</evidence>
<organism evidence="4 5">
    <name type="scientific">Drechslerella dactyloides</name>
    <name type="common">Nematode-trapping fungus</name>
    <name type="synonym">Arthrobotrys dactyloides</name>
    <dbReference type="NCBI Taxonomy" id="74499"/>
    <lineage>
        <taxon>Eukaryota</taxon>
        <taxon>Fungi</taxon>
        <taxon>Dikarya</taxon>
        <taxon>Ascomycota</taxon>
        <taxon>Pezizomycotina</taxon>
        <taxon>Orbiliomycetes</taxon>
        <taxon>Orbiliales</taxon>
        <taxon>Orbiliaceae</taxon>
        <taxon>Drechslerella</taxon>
    </lineage>
</organism>
<dbReference type="InterPro" id="IPR050904">
    <property type="entry name" value="Adhesion/Biosynth-related"/>
</dbReference>
<dbReference type="PANTHER" id="PTHR10900:SF125">
    <property type="entry name" value="FAS1 DOMAIN-CONTAINING PROTEIN YLR001C"/>
    <property type="match status" value="1"/>
</dbReference>
<dbReference type="PANTHER" id="PTHR10900">
    <property type="entry name" value="PERIOSTIN-RELATED"/>
    <property type="match status" value="1"/>
</dbReference>
<dbReference type="EMBL" id="JAQGDS010000017">
    <property type="protein sequence ID" value="KAJ6255919.1"/>
    <property type="molecule type" value="Genomic_DNA"/>
</dbReference>
<reference evidence="4" key="1">
    <citation type="submission" date="2023-01" db="EMBL/GenBank/DDBJ databases">
        <title>The chitinases involved in constricting ring structure development in the nematode-trapping fungus Drechslerella dactyloides.</title>
        <authorList>
            <person name="Wang R."/>
            <person name="Zhang L."/>
            <person name="Tang P."/>
            <person name="Li S."/>
            <person name="Liang L."/>
        </authorList>
    </citation>
    <scope>NUCLEOTIDE SEQUENCE</scope>
    <source>
        <strain evidence="4">YMF1.00031</strain>
    </source>
</reference>
<evidence type="ECO:0000256" key="1">
    <source>
        <dbReference type="SAM" id="MobiDB-lite"/>
    </source>
</evidence>
<keyword evidence="2" id="KW-0472">Membrane</keyword>
<dbReference type="InterPro" id="IPR000782">
    <property type="entry name" value="FAS1_domain"/>
</dbReference>
<feature type="compositionally biased region" description="Low complexity" evidence="1">
    <location>
        <begin position="253"/>
        <end position="262"/>
    </location>
</feature>
<dbReference type="PROSITE" id="PS50213">
    <property type="entry name" value="FAS1"/>
    <property type="match status" value="2"/>
</dbReference>
<protein>
    <submittedName>
        <fullName evidence="4">Periostin</fullName>
    </submittedName>
</protein>
<dbReference type="AlphaFoldDB" id="A0AAD6IQF5"/>
<dbReference type="Gene3D" id="2.30.180.10">
    <property type="entry name" value="FAS1 domain"/>
    <property type="match status" value="2"/>
</dbReference>
<feature type="compositionally biased region" description="Pro residues" evidence="1">
    <location>
        <begin position="268"/>
        <end position="281"/>
    </location>
</feature>
<feature type="compositionally biased region" description="Pro residues" evidence="1">
    <location>
        <begin position="289"/>
        <end position="328"/>
    </location>
</feature>
<comment type="caution">
    <text evidence="4">The sequence shown here is derived from an EMBL/GenBank/DDBJ whole genome shotgun (WGS) entry which is preliminary data.</text>
</comment>